<dbReference type="Proteomes" id="UP001217089">
    <property type="component" value="Unassembled WGS sequence"/>
</dbReference>
<organism evidence="1 2">
    <name type="scientific">Tegillarca granosa</name>
    <name type="common">Malaysian cockle</name>
    <name type="synonym">Anadara granosa</name>
    <dbReference type="NCBI Taxonomy" id="220873"/>
    <lineage>
        <taxon>Eukaryota</taxon>
        <taxon>Metazoa</taxon>
        <taxon>Spiralia</taxon>
        <taxon>Lophotrochozoa</taxon>
        <taxon>Mollusca</taxon>
        <taxon>Bivalvia</taxon>
        <taxon>Autobranchia</taxon>
        <taxon>Pteriomorphia</taxon>
        <taxon>Arcoida</taxon>
        <taxon>Arcoidea</taxon>
        <taxon>Arcidae</taxon>
        <taxon>Tegillarca</taxon>
    </lineage>
</organism>
<evidence type="ECO:0000313" key="1">
    <source>
        <dbReference type="EMBL" id="KAJ8317660.1"/>
    </source>
</evidence>
<dbReference type="EMBL" id="JARBDR010000246">
    <property type="protein sequence ID" value="KAJ8317660.1"/>
    <property type="molecule type" value="Genomic_DNA"/>
</dbReference>
<name>A0ABQ9FK57_TEGGR</name>
<proteinExistence type="predicted"/>
<evidence type="ECO:0000313" key="2">
    <source>
        <dbReference type="Proteomes" id="UP001217089"/>
    </source>
</evidence>
<gene>
    <name evidence="1" type="ORF">KUTeg_005564</name>
</gene>
<accession>A0ABQ9FK57</accession>
<sequence length="92" mass="10640">MENRSALMKDMEEKIQNICIELSKYDVETIVISVDVKNKVSNSYGSKIACEFLNLKRNLTKQLLNFILDKKKRRANNTSLSINDLHSFLCTK</sequence>
<comment type="caution">
    <text evidence="1">The sequence shown here is derived from an EMBL/GenBank/DDBJ whole genome shotgun (WGS) entry which is preliminary data.</text>
</comment>
<reference evidence="1 2" key="1">
    <citation type="submission" date="2022-12" db="EMBL/GenBank/DDBJ databases">
        <title>Chromosome-level genome of Tegillarca granosa.</title>
        <authorList>
            <person name="Kim J."/>
        </authorList>
    </citation>
    <scope>NUCLEOTIDE SEQUENCE [LARGE SCALE GENOMIC DNA]</scope>
    <source>
        <strain evidence="1">Teg-2019</strain>
        <tissue evidence="1">Adductor muscle</tissue>
    </source>
</reference>
<protein>
    <submittedName>
        <fullName evidence="1">Uncharacterized protein</fullName>
    </submittedName>
</protein>
<keyword evidence="2" id="KW-1185">Reference proteome</keyword>